<dbReference type="InterPro" id="IPR000683">
    <property type="entry name" value="Gfo/Idh/MocA-like_OxRdtase_N"/>
</dbReference>
<dbReference type="InterPro" id="IPR051450">
    <property type="entry name" value="Gfo/Idh/MocA_Oxidoreductases"/>
</dbReference>
<name>A0ABP9DBK4_9ACTN</name>
<dbReference type="RefSeq" id="WP_345694918.1">
    <property type="nucleotide sequence ID" value="NZ_BAABIS010000001.1"/>
</dbReference>
<gene>
    <name evidence="4" type="ORF">GCM10023235_03100</name>
</gene>
<dbReference type="Gene3D" id="3.40.50.720">
    <property type="entry name" value="NAD(P)-binding Rossmann-like Domain"/>
    <property type="match status" value="1"/>
</dbReference>
<accession>A0ABP9DBK4</accession>
<comment type="similarity">
    <text evidence="1">Belongs to the Gfo/Idh/MocA family.</text>
</comment>
<dbReference type="EMBL" id="BAABIS010000001">
    <property type="protein sequence ID" value="GAA4832190.1"/>
    <property type="molecule type" value="Genomic_DNA"/>
</dbReference>
<comment type="caution">
    <text evidence="4">The sequence shown here is derived from an EMBL/GenBank/DDBJ whole genome shotgun (WGS) entry which is preliminary data.</text>
</comment>
<dbReference type="Pfam" id="PF01408">
    <property type="entry name" value="GFO_IDH_MocA"/>
    <property type="match status" value="1"/>
</dbReference>
<proteinExistence type="inferred from homology"/>
<dbReference type="SUPFAM" id="SSF55347">
    <property type="entry name" value="Glyceraldehyde-3-phosphate dehydrogenase-like, C-terminal domain"/>
    <property type="match status" value="1"/>
</dbReference>
<evidence type="ECO:0000313" key="4">
    <source>
        <dbReference type="EMBL" id="GAA4832190.1"/>
    </source>
</evidence>
<organism evidence="4 5">
    <name type="scientific">Kitasatospora terrestris</name>
    <dbReference type="NCBI Taxonomy" id="258051"/>
    <lineage>
        <taxon>Bacteria</taxon>
        <taxon>Bacillati</taxon>
        <taxon>Actinomycetota</taxon>
        <taxon>Actinomycetes</taxon>
        <taxon>Kitasatosporales</taxon>
        <taxon>Streptomycetaceae</taxon>
        <taxon>Kitasatospora</taxon>
    </lineage>
</organism>
<reference evidence="5" key="1">
    <citation type="journal article" date="2019" name="Int. J. Syst. Evol. Microbiol.">
        <title>The Global Catalogue of Microorganisms (GCM) 10K type strain sequencing project: providing services to taxonomists for standard genome sequencing and annotation.</title>
        <authorList>
            <consortium name="The Broad Institute Genomics Platform"/>
            <consortium name="The Broad Institute Genome Sequencing Center for Infectious Disease"/>
            <person name="Wu L."/>
            <person name="Ma J."/>
        </authorList>
    </citation>
    <scope>NUCLEOTIDE SEQUENCE [LARGE SCALE GENOMIC DNA]</scope>
    <source>
        <strain evidence="5">JCM 13006</strain>
    </source>
</reference>
<evidence type="ECO:0000259" key="3">
    <source>
        <dbReference type="Pfam" id="PF02894"/>
    </source>
</evidence>
<dbReference type="Pfam" id="PF02894">
    <property type="entry name" value="GFO_IDH_MocA_C"/>
    <property type="match status" value="1"/>
</dbReference>
<dbReference type="SUPFAM" id="SSF51735">
    <property type="entry name" value="NAD(P)-binding Rossmann-fold domains"/>
    <property type="match status" value="1"/>
</dbReference>
<evidence type="ECO:0000313" key="5">
    <source>
        <dbReference type="Proteomes" id="UP001501752"/>
    </source>
</evidence>
<evidence type="ECO:0000259" key="2">
    <source>
        <dbReference type="Pfam" id="PF01408"/>
    </source>
</evidence>
<dbReference type="InterPro" id="IPR036291">
    <property type="entry name" value="NAD(P)-bd_dom_sf"/>
</dbReference>
<sequence length="429" mass="46120">MTHALMHPQPPVGTPGRLLRLILVGAGGRGSTYAAYAAGTGRAEIVAVAEPDTGRAAAALSRHPGATHHPTWQALAEHPPEADAVLITTQDADHVEPALRFAELGYHILLEKPMATSEDDVRRITDAVRKAGVMLAVCHVLRYTPYTRGVKDIVDSGRLGDVISVEHLEPVGWWHQAHSYVRGNWRREDRATPMLLAKSSHDLDWLSYIVGSPVTKVSSFGALTHFRPENRPAGATDNCLDCPIEPTCPYSAPRLYLGCLGDPDRERWPLGAVTGARTPEGVTQALREGPYGRCVYACDNDVVDHQVVNLEYASGATASFTMTAFTPFTHRKTRIFGTRGSLDGDGVSATVTDFVTGHEETLVLGVDGPDAGSGHGGGDERLVDAFLDALTTGDATLILSDPATSLESHLVAWAAERSRRQDTVEDLTS</sequence>
<keyword evidence="5" id="KW-1185">Reference proteome</keyword>
<protein>
    <submittedName>
        <fullName evidence="4">Gfo/Idh/MocA family oxidoreductase</fullName>
    </submittedName>
</protein>
<feature type="domain" description="Gfo/Idh/MocA-like oxidoreductase C-terminal" evidence="3">
    <location>
        <begin position="151"/>
        <end position="423"/>
    </location>
</feature>
<feature type="domain" description="Gfo/Idh/MocA-like oxidoreductase N-terminal" evidence="2">
    <location>
        <begin position="20"/>
        <end position="138"/>
    </location>
</feature>
<dbReference type="PANTHER" id="PTHR43377">
    <property type="entry name" value="BILIVERDIN REDUCTASE A"/>
    <property type="match status" value="1"/>
</dbReference>
<dbReference type="Proteomes" id="UP001501752">
    <property type="component" value="Unassembled WGS sequence"/>
</dbReference>
<evidence type="ECO:0000256" key="1">
    <source>
        <dbReference type="ARBA" id="ARBA00010928"/>
    </source>
</evidence>
<dbReference type="Gene3D" id="3.30.360.10">
    <property type="entry name" value="Dihydrodipicolinate Reductase, domain 2"/>
    <property type="match status" value="1"/>
</dbReference>
<dbReference type="PANTHER" id="PTHR43377:SF12">
    <property type="entry name" value="BINDING ROSSMANN FOLD OXIDOREDUCTASE, PUTATIVE (AFU_ORTHOLOGUE AFUA_3G11840)-RELATED"/>
    <property type="match status" value="1"/>
</dbReference>
<dbReference type="InterPro" id="IPR004104">
    <property type="entry name" value="Gfo/Idh/MocA-like_OxRdtase_C"/>
</dbReference>